<reference evidence="1" key="2">
    <citation type="journal article" date="2015" name="Fish Shellfish Immunol.">
        <title>Early steps in the European eel (Anguilla anguilla)-Vibrio vulnificus interaction in the gills: Role of the RtxA13 toxin.</title>
        <authorList>
            <person name="Callol A."/>
            <person name="Pajuelo D."/>
            <person name="Ebbesson L."/>
            <person name="Teles M."/>
            <person name="MacKenzie S."/>
            <person name="Amaro C."/>
        </authorList>
    </citation>
    <scope>NUCLEOTIDE SEQUENCE</scope>
</reference>
<dbReference type="EMBL" id="GBXM01030180">
    <property type="protein sequence ID" value="JAH78397.1"/>
    <property type="molecule type" value="Transcribed_RNA"/>
</dbReference>
<sequence length="56" mass="6384">MKIKTMVMVLTIECYYLKQSGSNYYKVCFRMPVTCLTYHAPPPLAQVGAQSYGKMV</sequence>
<organism evidence="1">
    <name type="scientific">Anguilla anguilla</name>
    <name type="common">European freshwater eel</name>
    <name type="synonym">Muraena anguilla</name>
    <dbReference type="NCBI Taxonomy" id="7936"/>
    <lineage>
        <taxon>Eukaryota</taxon>
        <taxon>Metazoa</taxon>
        <taxon>Chordata</taxon>
        <taxon>Craniata</taxon>
        <taxon>Vertebrata</taxon>
        <taxon>Euteleostomi</taxon>
        <taxon>Actinopterygii</taxon>
        <taxon>Neopterygii</taxon>
        <taxon>Teleostei</taxon>
        <taxon>Anguilliformes</taxon>
        <taxon>Anguillidae</taxon>
        <taxon>Anguilla</taxon>
    </lineage>
</organism>
<proteinExistence type="predicted"/>
<name>A0A0E9VK09_ANGAN</name>
<dbReference type="AlphaFoldDB" id="A0A0E9VK09"/>
<protein>
    <submittedName>
        <fullName evidence="1">Uncharacterized protein</fullName>
    </submittedName>
</protein>
<evidence type="ECO:0000313" key="1">
    <source>
        <dbReference type="EMBL" id="JAH78397.1"/>
    </source>
</evidence>
<reference evidence="1" key="1">
    <citation type="submission" date="2014-11" db="EMBL/GenBank/DDBJ databases">
        <authorList>
            <person name="Amaro Gonzalez C."/>
        </authorList>
    </citation>
    <scope>NUCLEOTIDE SEQUENCE</scope>
</reference>
<accession>A0A0E9VK09</accession>